<comment type="caution">
    <text evidence="4">The sequence shown here is derived from an EMBL/GenBank/DDBJ whole genome shotgun (WGS) entry which is preliminary data.</text>
</comment>
<dbReference type="Proteomes" id="UP000282957">
    <property type="component" value="Unassembled WGS sequence"/>
</dbReference>
<dbReference type="AlphaFoldDB" id="A0A437MMD1"/>
<dbReference type="GO" id="GO:0046872">
    <property type="term" value="F:metal ion binding"/>
    <property type="evidence" value="ECO:0007669"/>
    <property type="project" value="UniProtKB-KW"/>
</dbReference>
<dbReference type="PIRSF" id="PIRSF005962">
    <property type="entry name" value="Pept_M20D_amidohydro"/>
    <property type="match status" value="1"/>
</dbReference>
<keyword evidence="5" id="KW-1185">Reference proteome</keyword>
<name>A0A437MMD1_9PROT</name>
<dbReference type="Gene3D" id="3.40.630.10">
    <property type="entry name" value="Zn peptidases"/>
    <property type="match status" value="1"/>
</dbReference>
<comment type="cofactor">
    <cofactor evidence="2">
        <name>Mn(2+)</name>
        <dbReference type="ChEBI" id="CHEBI:29035"/>
    </cofactor>
    <text evidence="2">The Mn(2+) ion enhances activity.</text>
</comment>
<dbReference type="OrthoDB" id="9777385at2"/>
<dbReference type="Pfam" id="PF01546">
    <property type="entry name" value="Peptidase_M20"/>
    <property type="match status" value="1"/>
</dbReference>
<dbReference type="SUPFAM" id="SSF53187">
    <property type="entry name" value="Zn-dependent exopeptidases"/>
    <property type="match status" value="1"/>
</dbReference>
<dbReference type="FunFam" id="3.30.70.360:FF:000001">
    <property type="entry name" value="N-acetyldiaminopimelate deacetylase"/>
    <property type="match status" value="1"/>
</dbReference>
<proteinExistence type="predicted"/>
<dbReference type="GO" id="GO:0019877">
    <property type="term" value="P:diaminopimelate biosynthetic process"/>
    <property type="evidence" value="ECO:0007669"/>
    <property type="project" value="UniProtKB-ARBA"/>
</dbReference>
<evidence type="ECO:0000313" key="5">
    <source>
        <dbReference type="Proteomes" id="UP000282957"/>
    </source>
</evidence>
<dbReference type="Pfam" id="PF07687">
    <property type="entry name" value="M20_dimer"/>
    <property type="match status" value="1"/>
</dbReference>
<dbReference type="SUPFAM" id="SSF55031">
    <property type="entry name" value="Bacterial exopeptidase dimerisation domain"/>
    <property type="match status" value="1"/>
</dbReference>
<protein>
    <submittedName>
        <fullName evidence="4">Amidohydrolase</fullName>
    </submittedName>
</protein>
<gene>
    <name evidence="4" type="ORF">EOD42_01390</name>
</gene>
<dbReference type="InterPro" id="IPR036264">
    <property type="entry name" value="Bact_exopeptidase_dim_dom"/>
</dbReference>
<dbReference type="RefSeq" id="WP_127785264.1">
    <property type="nucleotide sequence ID" value="NZ_SACL01000001.1"/>
</dbReference>
<dbReference type="EMBL" id="SACL01000001">
    <property type="protein sequence ID" value="RVT98793.1"/>
    <property type="molecule type" value="Genomic_DNA"/>
</dbReference>
<accession>A0A437MMD1</accession>
<dbReference type="PANTHER" id="PTHR11014">
    <property type="entry name" value="PEPTIDASE M20 FAMILY MEMBER"/>
    <property type="match status" value="1"/>
</dbReference>
<dbReference type="NCBIfam" id="TIGR01891">
    <property type="entry name" value="amidohydrolases"/>
    <property type="match status" value="1"/>
</dbReference>
<reference evidence="4 5" key="1">
    <citation type="submission" date="2019-01" db="EMBL/GenBank/DDBJ databases">
        <authorList>
            <person name="Chen W.-M."/>
        </authorList>
    </citation>
    <scope>NUCLEOTIDE SEQUENCE [LARGE SCALE GENOMIC DNA]</scope>
    <source>
        <strain evidence="4 5">CCP-6</strain>
    </source>
</reference>
<evidence type="ECO:0000313" key="4">
    <source>
        <dbReference type="EMBL" id="RVT98793.1"/>
    </source>
</evidence>
<dbReference type="InterPro" id="IPR002933">
    <property type="entry name" value="Peptidase_M20"/>
</dbReference>
<dbReference type="CDD" id="cd05666">
    <property type="entry name" value="M20_Acy1-like"/>
    <property type="match status" value="1"/>
</dbReference>
<feature type="binding site" evidence="2">
    <location>
        <position position="135"/>
    </location>
    <ligand>
        <name>Mn(2+)</name>
        <dbReference type="ChEBI" id="CHEBI:29035"/>
        <label>2</label>
    </ligand>
</feature>
<keyword evidence="2" id="KW-0464">Manganese</keyword>
<dbReference type="InterPro" id="IPR011650">
    <property type="entry name" value="Peptidase_M20_dimer"/>
</dbReference>
<dbReference type="GO" id="GO:0050118">
    <property type="term" value="F:N-acetyldiaminopimelate deacetylase activity"/>
    <property type="evidence" value="ECO:0007669"/>
    <property type="project" value="UniProtKB-ARBA"/>
</dbReference>
<feature type="binding site" evidence="2">
    <location>
        <position position="161"/>
    </location>
    <ligand>
        <name>Mn(2+)</name>
        <dbReference type="ChEBI" id="CHEBI:29035"/>
        <label>2</label>
    </ligand>
</feature>
<feature type="binding site" evidence="2">
    <location>
        <position position="100"/>
    </location>
    <ligand>
        <name>Mn(2+)</name>
        <dbReference type="ChEBI" id="CHEBI:29035"/>
        <label>2</label>
    </ligand>
</feature>
<feature type="binding site" evidence="2">
    <location>
        <position position="361"/>
    </location>
    <ligand>
        <name>Mn(2+)</name>
        <dbReference type="ChEBI" id="CHEBI:29035"/>
        <label>2</label>
    </ligand>
</feature>
<feature type="domain" description="Peptidase M20 dimerisation" evidence="3">
    <location>
        <begin position="184"/>
        <end position="282"/>
    </location>
</feature>
<dbReference type="PANTHER" id="PTHR11014:SF63">
    <property type="entry name" value="METALLOPEPTIDASE, PUTATIVE (AFU_ORTHOLOGUE AFUA_6G09600)-RELATED"/>
    <property type="match status" value="1"/>
</dbReference>
<feature type="binding site" evidence="2">
    <location>
        <position position="102"/>
    </location>
    <ligand>
        <name>Mn(2+)</name>
        <dbReference type="ChEBI" id="CHEBI:29035"/>
        <label>2</label>
    </ligand>
</feature>
<organism evidence="4 5">
    <name type="scientific">Rhodovarius crocodyli</name>
    <dbReference type="NCBI Taxonomy" id="1979269"/>
    <lineage>
        <taxon>Bacteria</taxon>
        <taxon>Pseudomonadati</taxon>
        <taxon>Pseudomonadota</taxon>
        <taxon>Alphaproteobacteria</taxon>
        <taxon>Acetobacterales</taxon>
        <taxon>Roseomonadaceae</taxon>
        <taxon>Rhodovarius</taxon>
    </lineage>
</organism>
<keyword evidence="1 4" id="KW-0378">Hydrolase</keyword>
<evidence type="ECO:0000256" key="2">
    <source>
        <dbReference type="PIRSR" id="PIRSR005962-1"/>
    </source>
</evidence>
<evidence type="ECO:0000259" key="3">
    <source>
        <dbReference type="Pfam" id="PF07687"/>
    </source>
</evidence>
<dbReference type="Gene3D" id="3.30.70.360">
    <property type="match status" value="1"/>
</dbReference>
<sequence>MPISNSIAALAPEVGEWRRTIHANPELGFQEHKTSDLVAAKLAEWGIEVHRNIAGTGLVGVLRNGSGPSIGLRADMDCLPMTEETGLPHASTTPGRMHACGHDGHTAILLGAAKHLAETKNFTGTVNFIFQPAEEGGGGAKVMIEEGLFDRFPCDSVYGLHNDPSLALGEVKCVSGPIMASADGVIFRITGRGGHAARPHNAIDPVVVGSQLVVAIQSIVSRGVDPLESAVISLCMFHAGTARNVIPETAEIGGTIRTLSAATRDLVEAKIRRIAAAVADQYDAVIEVDYQRGYPVTVNHAAESEKAARAATKVLGAAAVHTQVRPVMGAEDFSYMLEKRPGCYFKLGQKAADGKGAVPVHHPKYDFNDDAIPYGIEVFSAIVEQELKA</sequence>
<evidence type="ECO:0000256" key="1">
    <source>
        <dbReference type="ARBA" id="ARBA00022801"/>
    </source>
</evidence>
<keyword evidence="2" id="KW-0479">Metal-binding</keyword>
<dbReference type="InterPro" id="IPR017439">
    <property type="entry name" value="Amidohydrolase"/>
</dbReference>